<dbReference type="Proteomes" id="UP000065151">
    <property type="component" value="Chromosome"/>
</dbReference>
<dbReference type="InterPro" id="IPR009057">
    <property type="entry name" value="Homeodomain-like_sf"/>
</dbReference>
<dbReference type="GO" id="GO:0003700">
    <property type="term" value="F:DNA-binding transcription factor activity"/>
    <property type="evidence" value="ECO:0007669"/>
    <property type="project" value="TreeGrafter"/>
</dbReference>
<dbReference type="EMBL" id="CP013747">
    <property type="protein sequence ID" value="ALV39885.1"/>
    <property type="molecule type" value="Genomic_DNA"/>
</dbReference>
<dbReference type="InterPro" id="IPR050109">
    <property type="entry name" value="HTH-type_TetR-like_transc_reg"/>
</dbReference>
<proteinExistence type="predicted"/>
<dbReference type="Gene3D" id="1.10.357.10">
    <property type="entry name" value="Tetracycline Repressor, domain 2"/>
    <property type="match status" value="1"/>
</dbReference>
<reference evidence="6 7" key="1">
    <citation type="submission" date="2015-12" db="EMBL/GenBank/DDBJ databases">
        <authorList>
            <person name="Shamseldin A."/>
            <person name="Moawad H."/>
            <person name="Abd El-Rahim W.M."/>
            <person name="Sadowsky M.J."/>
        </authorList>
    </citation>
    <scope>NUCLEOTIDE SEQUENCE [LARGE SCALE GENOMIC DNA]</scope>
    <source>
        <strain evidence="6 7">Ar51</strain>
    </source>
</reference>
<evidence type="ECO:0000256" key="4">
    <source>
        <dbReference type="PROSITE-ProRule" id="PRU00335"/>
    </source>
</evidence>
<evidence type="ECO:0000313" key="6">
    <source>
        <dbReference type="EMBL" id="ALV39885.1"/>
    </source>
</evidence>
<evidence type="ECO:0000256" key="1">
    <source>
        <dbReference type="ARBA" id="ARBA00023015"/>
    </source>
</evidence>
<dbReference type="SUPFAM" id="SSF48498">
    <property type="entry name" value="Tetracyclin repressor-like, C-terminal domain"/>
    <property type="match status" value="1"/>
</dbReference>
<dbReference type="InterPro" id="IPR001647">
    <property type="entry name" value="HTH_TetR"/>
</dbReference>
<dbReference type="InterPro" id="IPR036271">
    <property type="entry name" value="Tet_transcr_reg_TetR-rel_C_sf"/>
</dbReference>
<feature type="DNA-binding region" description="H-T-H motif" evidence="4">
    <location>
        <begin position="11"/>
        <end position="30"/>
    </location>
</feature>
<evidence type="ECO:0000313" key="7">
    <source>
        <dbReference type="Proteomes" id="UP000065151"/>
    </source>
</evidence>
<accession>A0A0U3Q6G7</accession>
<dbReference type="SUPFAM" id="SSF46689">
    <property type="entry name" value="Homeodomain-like"/>
    <property type="match status" value="1"/>
</dbReference>
<dbReference type="PANTHER" id="PTHR30055:SF234">
    <property type="entry name" value="HTH-TYPE TRANSCRIPTIONAL REGULATOR BETI"/>
    <property type="match status" value="1"/>
</dbReference>
<evidence type="ECO:0000259" key="5">
    <source>
        <dbReference type="PROSITE" id="PS50977"/>
    </source>
</evidence>
<keyword evidence="3" id="KW-0804">Transcription</keyword>
<dbReference type="Gene3D" id="1.10.10.60">
    <property type="entry name" value="Homeodomain-like"/>
    <property type="match status" value="1"/>
</dbReference>
<feature type="domain" description="HTH tetR-type" evidence="5">
    <location>
        <begin position="1"/>
        <end position="48"/>
    </location>
</feature>
<keyword evidence="2 4" id="KW-0238">DNA-binding</keyword>
<dbReference type="KEGG" id="psul:AU252_00830"/>
<evidence type="ECO:0000256" key="3">
    <source>
        <dbReference type="ARBA" id="ARBA00023163"/>
    </source>
</evidence>
<dbReference type="Pfam" id="PF00440">
    <property type="entry name" value="TetR_N"/>
    <property type="match status" value="1"/>
</dbReference>
<dbReference type="PANTHER" id="PTHR30055">
    <property type="entry name" value="HTH-TYPE TRANSCRIPTIONAL REGULATOR RUTR"/>
    <property type="match status" value="1"/>
</dbReference>
<organism evidence="6">
    <name type="scientific">Pseudarthrobacter sulfonivorans</name>
    <dbReference type="NCBI Taxonomy" id="121292"/>
    <lineage>
        <taxon>Bacteria</taxon>
        <taxon>Bacillati</taxon>
        <taxon>Actinomycetota</taxon>
        <taxon>Actinomycetes</taxon>
        <taxon>Micrococcales</taxon>
        <taxon>Micrococcaceae</taxon>
        <taxon>Pseudarthrobacter</taxon>
    </lineage>
</organism>
<sequence length="185" mass="20682">MLEERGFPETGVDEVSRRAGVSHGTFYTHFESKEALLREVAHTVVGEMLAAILLGPGISSDPYERIYATNRQYLASWRRCSRIIRMVDQMSGAGEEYRQLMIEMREVFVSRGAEGIRKLQDARLADPALNPRLTAVALGAMVEQVAHVWLDLGEEFAEEEVVDHLTRLWAGAIGLKVPSNHSVSE</sequence>
<dbReference type="PROSITE" id="PS50977">
    <property type="entry name" value="HTH_TETR_2"/>
    <property type="match status" value="1"/>
</dbReference>
<dbReference type="AlphaFoldDB" id="A0A0U3Q6G7"/>
<dbReference type="GO" id="GO:0000976">
    <property type="term" value="F:transcription cis-regulatory region binding"/>
    <property type="evidence" value="ECO:0007669"/>
    <property type="project" value="TreeGrafter"/>
</dbReference>
<evidence type="ECO:0000256" key="2">
    <source>
        <dbReference type="ARBA" id="ARBA00023125"/>
    </source>
</evidence>
<protein>
    <recommendedName>
        <fullName evidence="5">HTH tetR-type domain-containing protein</fullName>
    </recommendedName>
</protein>
<name>A0A0U3Q6G7_9MICC</name>
<dbReference type="STRING" id="121292.AU252_00830"/>
<keyword evidence="1" id="KW-0805">Transcription regulation</keyword>
<gene>
    <name evidence="6" type="ORF">AU252_00830</name>
</gene>